<evidence type="ECO:0000313" key="3">
    <source>
        <dbReference type="Proteomes" id="UP000253472"/>
    </source>
</evidence>
<name>A0A367Y3Z8_9ASCO</name>
<feature type="transmembrane region" description="Helical" evidence="1">
    <location>
        <begin position="45"/>
        <end position="65"/>
    </location>
</feature>
<gene>
    <name evidence="2" type="ORF">Cantr_08364</name>
</gene>
<proteinExistence type="predicted"/>
<keyword evidence="1" id="KW-1133">Transmembrane helix</keyword>
<accession>A0A367Y3Z8</accession>
<keyword evidence="1" id="KW-0812">Transmembrane</keyword>
<keyword evidence="3" id="KW-1185">Reference proteome</keyword>
<reference evidence="2 3" key="1">
    <citation type="submission" date="2018-06" db="EMBL/GenBank/DDBJ databases">
        <title>Whole genome sequencing of Candida tropicalis (genome annotated by CSBL at Korea University).</title>
        <authorList>
            <person name="Ahn J."/>
        </authorList>
    </citation>
    <scope>NUCLEOTIDE SEQUENCE [LARGE SCALE GENOMIC DNA]</scope>
    <source>
        <strain evidence="2 3">ATCC 20962</strain>
    </source>
</reference>
<comment type="caution">
    <text evidence="2">The sequence shown here is derived from an EMBL/GenBank/DDBJ whole genome shotgun (WGS) entry which is preliminary data.</text>
</comment>
<protein>
    <submittedName>
        <fullName evidence="2">Uncharacterized protein</fullName>
    </submittedName>
</protein>
<feature type="transmembrane region" description="Helical" evidence="1">
    <location>
        <begin position="7"/>
        <end position="25"/>
    </location>
</feature>
<evidence type="ECO:0000313" key="2">
    <source>
        <dbReference type="EMBL" id="RCK60290.1"/>
    </source>
</evidence>
<dbReference type="OrthoDB" id="4006511at2759"/>
<dbReference type="EMBL" id="QLNQ01000026">
    <property type="protein sequence ID" value="RCK60290.1"/>
    <property type="molecule type" value="Genomic_DNA"/>
</dbReference>
<keyword evidence="1" id="KW-0472">Membrane</keyword>
<sequence>MYTIAEYICTIIAILNCVAAMIIYIQDKRKGISVNSGKNFQSFKICIMMSIMFGVASMCLTLNNLRYADIEN</sequence>
<organism evidence="2 3">
    <name type="scientific">Candida viswanathii</name>
    <dbReference type="NCBI Taxonomy" id="5486"/>
    <lineage>
        <taxon>Eukaryota</taxon>
        <taxon>Fungi</taxon>
        <taxon>Dikarya</taxon>
        <taxon>Ascomycota</taxon>
        <taxon>Saccharomycotina</taxon>
        <taxon>Pichiomycetes</taxon>
        <taxon>Debaryomycetaceae</taxon>
        <taxon>Candida/Lodderomyces clade</taxon>
        <taxon>Candida</taxon>
    </lineage>
</organism>
<evidence type="ECO:0000256" key="1">
    <source>
        <dbReference type="SAM" id="Phobius"/>
    </source>
</evidence>
<dbReference type="Proteomes" id="UP000253472">
    <property type="component" value="Unassembled WGS sequence"/>
</dbReference>
<dbReference type="AlphaFoldDB" id="A0A367Y3Z8"/>